<comment type="caution">
    <text evidence="3">The sequence shown here is derived from an EMBL/GenBank/DDBJ whole genome shotgun (WGS) entry which is preliminary data.</text>
</comment>
<feature type="region of interest" description="Disordered" evidence="2">
    <location>
        <begin position="1"/>
        <end position="281"/>
    </location>
</feature>
<feature type="compositionally biased region" description="Polar residues" evidence="2">
    <location>
        <begin position="225"/>
        <end position="234"/>
    </location>
</feature>
<accession>A0A9P4HRB4</accession>
<keyword evidence="1" id="KW-0677">Repeat</keyword>
<evidence type="ECO:0000313" key="3">
    <source>
        <dbReference type="EMBL" id="KAF2083930.1"/>
    </source>
</evidence>
<feature type="compositionally biased region" description="Basic and acidic residues" evidence="2">
    <location>
        <begin position="639"/>
        <end position="659"/>
    </location>
</feature>
<dbReference type="Proteomes" id="UP000799776">
    <property type="component" value="Unassembled WGS sequence"/>
</dbReference>
<protein>
    <submittedName>
        <fullName evidence="3">HCP-like protein</fullName>
    </submittedName>
</protein>
<dbReference type="OrthoDB" id="272077at2759"/>
<organism evidence="3 4">
    <name type="scientific">Saccharata proteae CBS 121410</name>
    <dbReference type="NCBI Taxonomy" id="1314787"/>
    <lineage>
        <taxon>Eukaryota</taxon>
        <taxon>Fungi</taxon>
        <taxon>Dikarya</taxon>
        <taxon>Ascomycota</taxon>
        <taxon>Pezizomycotina</taxon>
        <taxon>Dothideomycetes</taxon>
        <taxon>Dothideomycetes incertae sedis</taxon>
        <taxon>Botryosphaeriales</taxon>
        <taxon>Saccharataceae</taxon>
        <taxon>Saccharata</taxon>
    </lineage>
</organism>
<proteinExistence type="predicted"/>
<dbReference type="InterPro" id="IPR051726">
    <property type="entry name" value="Chitin_Synth_Reg"/>
</dbReference>
<sequence length="659" mass="72896">MAAYDHHPAYQQPARPYYRDNPQYNGHDQAQDAYSYAYDGYNDYNDYNDYNGYQDGYQDPNYAYAPQPGPPAIEADMPDFDNEGPPVPTHRRGNSIDKHLNSPSRSAFPTGGPQGQAAELYEDRGRTNFSHQAHRSRSQPDFKRSQNGSHANGYIAEMPADVPDMPQLPRNNTGGQGYMSYGQAGAMSKGPMPTNFPAGPNYNNPQTPDSLPHHPTPVRAGLIEQQAQIPSPQNSKPPPVRNYNADPSPVQGGGPVAPPDASAPIKREKRRGSNPITPDELNKLRAAAQSKKSDSALQLRLAKKLIEAGSILSDEGGRADPKTKAKNREKYHLEAYKIVKKLVSHNYPEAMFYLADAGYGGGAFGLVPDTKEAFSLYQSAAKLGHSPSAYRTAVCCEMGAEEGGGTRRDPGKAVQWYKRAASLGDVAAMYKMGMILLKGLLNQQKNMSEAITWLKRAADRADEENPHALHELGLLYEAKTTNRDNDKVVKDEQYALSLFMQAAKLGYKFSQFRLGEAYEYGLLGCPVSARESIMWYTRAAAQGEHQSELALSGWYLTGSEGILEQSDTEAYLWARKAACADPPLPKAMFAMGYFTEVGIGCPRALEEAKKWYGRAASYKFPKAQERLEELKKGGVKVQRNRERLSRSDQKQHEENCVVM</sequence>
<gene>
    <name evidence="3" type="ORF">K490DRAFT_50444</name>
</gene>
<dbReference type="AlphaFoldDB" id="A0A9P4HRB4"/>
<dbReference type="PANTHER" id="PTHR46430:SF3">
    <property type="entry name" value="ACTIVATOR OF C KINASE PROTEIN 1"/>
    <property type="match status" value="1"/>
</dbReference>
<dbReference type="Gene3D" id="1.25.40.10">
    <property type="entry name" value="Tetratricopeptide repeat domain"/>
    <property type="match status" value="2"/>
</dbReference>
<evidence type="ECO:0000256" key="1">
    <source>
        <dbReference type="ARBA" id="ARBA00022737"/>
    </source>
</evidence>
<dbReference type="SMART" id="SM00671">
    <property type="entry name" value="SEL1"/>
    <property type="match status" value="7"/>
</dbReference>
<dbReference type="InterPro" id="IPR006597">
    <property type="entry name" value="Sel1-like"/>
</dbReference>
<keyword evidence="4" id="KW-1185">Reference proteome</keyword>
<evidence type="ECO:0000313" key="4">
    <source>
        <dbReference type="Proteomes" id="UP000799776"/>
    </source>
</evidence>
<name>A0A9P4HRB4_9PEZI</name>
<reference evidence="3" key="1">
    <citation type="journal article" date="2020" name="Stud. Mycol.">
        <title>101 Dothideomycetes genomes: a test case for predicting lifestyles and emergence of pathogens.</title>
        <authorList>
            <person name="Haridas S."/>
            <person name="Albert R."/>
            <person name="Binder M."/>
            <person name="Bloem J."/>
            <person name="Labutti K."/>
            <person name="Salamov A."/>
            <person name="Andreopoulos B."/>
            <person name="Baker S."/>
            <person name="Barry K."/>
            <person name="Bills G."/>
            <person name="Bluhm B."/>
            <person name="Cannon C."/>
            <person name="Castanera R."/>
            <person name="Culley D."/>
            <person name="Daum C."/>
            <person name="Ezra D."/>
            <person name="Gonzalez J."/>
            <person name="Henrissat B."/>
            <person name="Kuo A."/>
            <person name="Liang C."/>
            <person name="Lipzen A."/>
            <person name="Lutzoni F."/>
            <person name="Magnuson J."/>
            <person name="Mondo S."/>
            <person name="Nolan M."/>
            <person name="Ohm R."/>
            <person name="Pangilinan J."/>
            <person name="Park H.-J."/>
            <person name="Ramirez L."/>
            <person name="Alfaro M."/>
            <person name="Sun H."/>
            <person name="Tritt A."/>
            <person name="Yoshinaga Y."/>
            <person name="Zwiers L.-H."/>
            <person name="Turgeon B."/>
            <person name="Goodwin S."/>
            <person name="Spatafora J."/>
            <person name="Crous P."/>
            <person name="Grigoriev I."/>
        </authorList>
    </citation>
    <scope>NUCLEOTIDE SEQUENCE</scope>
    <source>
        <strain evidence="3">CBS 121410</strain>
    </source>
</reference>
<dbReference type="SUPFAM" id="SSF81901">
    <property type="entry name" value="HCP-like"/>
    <property type="match status" value="1"/>
</dbReference>
<evidence type="ECO:0000256" key="2">
    <source>
        <dbReference type="SAM" id="MobiDB-lite"/>
    </source>
</evidence>
<dbReference type="Pfam" id="PF08238">
    <property type="entry name" value="Sel1"/>
    <property type="match status" value="7"/>
</dbReference>
<feature type="compositionally biased region" description="Low complexity" evidence="2">
    <location>
        <begin position="32"/>
        <end position="59"/>
    </location>
</feature>
<dbReference type="PANTHER" id="PTHR46430">
    <property type="entry name" value="PROTEIN SKT5-RELATED"/>
    <property type="match status" value="1"/>
</dbReference>
<feature type="region of interest" description="Disordered" evidence="2">
    <location>
        <begin position="638"/>
        <end position="659"/>
    </location>
</feature>
<dbReference type="InterPro" id="IPR011990">
    <property type="entry name" value="TPR-like_helical_dom_sf"/>
</dbReference>
<dbReference type="EMBL" id="ML978751">
    <property type="protein sequence ID" value="KAF2083930.1"/>
    <property type="molecule type" value="Genomic_DNA"/>
</dbReference>